<evidence type="ECO:0000313" key="4">
    <source>
        <dbReference type="Proteomes" id="UP000187404"/>
    </source>
</evidence>
<dbReference type="GO" id="GO:0016616">
    <property type="term" value="F:oxidoreductase activity, acting on the CH-OH group of donors, NAD or NADP as acceptor"/>
    <property type="evidence" value="ECO:0007669"/>
    <property type="project" value="TreeGrafter"/>
</dbReference>
<dbReference type="Pfam" id="PF13561">
    <property type="entry name" value="adh_short_C2"/>
    <property type="match status" value="1"/>
</dbReference>
<sequence length="263" mass="28253">MVSIELKDRVAILTGAATGLGKETACLMADCGANIVIGDMNVAGAEDAAKEIADKYGVQAYAAECDVTDAVQVKKMFELAKDKFGKIDIVVNAAGICVYQMLHEADPDAVAKMMNININGTDIIDKLALAYMKEQGEGRVINFSSVAGRGGSILVPHYAMTKAAIINLTQSYAMLGAKFGLQYNAVCPGIIKTDIWMKYLRQIIPGDEEKQDAFFDKFCSDHIPLARPQETTDIANAVLFLSSDLAKNITGQALNICGGMHMD</sequence>
<dbReference type="PRINTS" id="PR00080">
    <property type="entry name" value="SDRFAMILY"/>
</dbReference>
<dbReference type="RefSeq" id="WP_075712980.1">
    <property type="nucleotide sequence ID" value="NZ_MJIE01000001.1"/>
</dbReference>
<dbReference type="InterPro" id="IPR002347">
    <property type="entry name" value="SDR_fam"/>
</dbReference>
<reference evidence="3 4" key="1">
    <citation type="journal article" date="2016" name="Appl. Environ. Microbiol.">
        <title>Function and Phylogeny of Bacterial Butyryl Coenzyme A:Acetate Transferases and Their Diversity in the Proximal Colon of Swine.</title>
        <authorList>
            <person name="Trachsel J."/>
            <person name="Bayles D.O."/>
            <person name="Looft T."/>
            <person name="Levine U.Y."/>
            <person name="Allen H.K."/>
        </authorList>
    </citation>
    <scope>NUCLEOTIDE SEQUENCE [LARGE SCALE GENOMIC DNA]</scope>
    <source>
        <strain evidence="3 4">68-3-10</strain>
    </source>
</reference>
<dbReference type="GO" id="GO:0008206">
    <property type="term" value="P:bile acid metabolic process"/>
    <property type="evidence" value="ECO:0007669"/>
    <property type="project" value="UniProtKB-ARBA"/>
</dbReference>
<keyword evidence="4" id="KW-1185">Reference proteome</keyword>
<comment type="similarity">
    <text evidence="1">Belongs to the short-chain dehydrogenases/reductases (SDR) family.</text>
</comment>
<dbReference type="InterPro" id="IPR020904">
    <property type="entry name" value="Sc_DH/Rdtase_CS"/>
</dbReference>
<dbReference type="PRINTS" id="PR00081">
    <property type="entry name" value="GDHRDH"/>
</dbReference>
<dbReference type="PROSITE" id="PS00061">
    <property type="entry name" value="ADH_SHORT"/>
    <property type="match status" value="1"/>
</dbReference>
<dbReference type="EMBL" id="MJIE01000001">
    <property type="protein sequence ID" value="OLR55898.1"/>
    <property type="molecule type" value="Genomic_DNA"/>
</dbReference>
<gene>
    <name evidence="3" type="ORF">BHK98_07390</name>
</gene>
<comment type="caution">
    <text evidence="3">The sequence shown here is derived from an EMBL/GenBank/DDBJ whole genome shotgun (WGS) entry which is preliminary data.</text>
</comment>
<dbReference type="STRING" id="1261640.BHK98_07390"/>
<organism evidence="3 4">
    <name type="scientific">Hornefia porci</name>
    <dbReference type="NCBI Taxonomy" id="2652292"/>
    <lineage>
        <taxon>Bacteria</taxon>
        <taxon>Bacillati</taxon>
        <taxon>Bacillota</taxon>
        <taxon>Clostridia</taxon>
        <taxon>Peptostreptococcales</taxon>
        <taxon>Anaerovoracaceae</taxon>
        <taxon>Hornefia</taxon>
    </lineage>
</organism>
<dbReference type="FunFam" id="3.40.50.720:FF:000084">
    <property type="entry name" value="Short-chain dehydrogenase reductase"/>
    <property type="match status" value="1"/>
</dbReference>
<dbReference type="PANTHER" id="PTHR42760">
    <property type="entry name" value="SHORT-CHAIN DEHYDROGENASES/REDUCTASES FAMILY MEMBER"/>
    <property type="match status" value="1"/>
</dbReference>
<dbReference type="Gene3D" id="3.40.50.720">
    <property type="entry name" value="NAD(P)-binding Rossmann-like Domain"/>
    <property type="match status" value="1"/>
</dbReference>
<protein>
    <submittedName>
        <fullName evidence="3">Uncharacterized protein</fullName>
    </submittedName>
</protein>
<dbReference type="InterPro" id="IPR036291">
    <property type="entry name" value="NAD(P)-bd_dom_sf"/>
</dbReference>
<dbReference type="CDD" id="cd05233">
    <property type="entry name" value="SDR_c"/>
    <property type="match status" value="1"/>
</dbReference>
<dbReference type="PANTHER" id="PTHR42760:SF133">
    <property type="entry name" value="3-OXOACYL-[ACYL-CARRIER-PROTEIN] REDUCTASE"/>
    <property type="match status" value="1"/>
</dbReference>
<evidence type="ECO:0000256" key="1">
    <source>
        <dbReference type="ARBA" id="ARBA00006484"/>
    </source>
</evidence>
<keyword evidence="2" id="KW-0560">Oxidoreductase</keyword>
<name>A0A1Q9JI61_9FIRM</name>
<evidence type="ECO:0000313" key="3">
    <source>
        <dbReference type="EMBL" id="OLR55898.1"/>
    </source>
</evidence>
<dbReference type="Proteomes" id="UP000187404">
    <property type="component" value="Unassembled WGS sequence"/>
</dbReference>
<dbReference type="AlphaFoldDB" id="A0A1Q9JI61"/>
<accession>A0A1Q9JI61</accession>
<proteinExistence type="inferred from homology"/>
<dbReference type="OrthoDB" id="9803333at2"/>
<dbReference type="SUPFAM" id="SSF51735">
    <property type="entry name" value="NAD(P)-binding Rossmann-fold domains"/>
    <property type="match status" value="1"/>
</dbReference>
<evidence type="ECO:0000256" key="2">
    <source>
        <dbReference type="ARBA" id="ARBA00023002"/>
    </source>
</evidence>